<proteinExistence type="predicted"/>
<protein>
    <submittedName>
        <fullName evidence="1">Uncharacterized protein</fullName>
    </submittedName>
</protein>
<organism evidence="1">
    <name type="scientific">Anguilla anguilla</name>
    <name type="common">European freshwater eel</name>
    <name type="synonym">Muraena anguilla</name>
    <dbReference type="NCBI Taxonomy" id="7936"/>
    <lineage>
        <taxon>Eukaryota</taxon>
        <taxon>Metazoa</taxon>
        <taxon>Chordata</taxon>
        <taxon>Craniata</taxon>
        <taxon>Vertebrata</taxon>
        <taxon>Euteleostomi</taxon>
        <taxon>Actinopterygii</taxon>
        <taxon>Neopterygii</taxon>
        <taxon>Teleostei</taxon>
        <taxon>Anguilliformes</taxon>
        <taxon>Anguillidae</taxon>
        <taxon>Anguilla</taxon>
    </lineage>
</organism>
<dbReference type="AlphaFoldDB" id="A0A0E9R6E4"/>
<dbReference type="EMBL" id="GBXM01084532">
    <property type="protein sequence ID" value="JAH24045.1"/>
    <property type="molecule type" value="Transcribed_RNA"/>
</dbReference>
<sequence>MDTWKRSVLLCADPCPFFQSCKFYLSFFGTPYFRYSVQFSITPQRDFSEITILKHLN</sequence>
<reference evidence="1" key="2">
    <citation type="journal article" date="2015" name="Fish Shellfish Immunol.">
        <title>Early steps in the European eel (Anguilla anguilla)-Vibrio vulnificus interaction in the gills: Role of the RtxA13 toxin.</title>
        <authorList>
            <person name="Callol A."/>
            <person name="Pajuelo D."/>
            <person name="Ebbesson L."/>
            <person name="Teles M."/>
            <person name="MacKenzie S."/>
            <person name="Amaro C."/>
        </authorList>
    </citation>
    <scope>NUCLEOTIDE SEQUENCE</scope>
</reference>
<evidence type="ECO:0000313" key="1">
    <source>
        <dbReference type="EMBL" id="JAH24045.1"/>
    </source>
</evidence>
<reference evidence="1" key="1">
    <citation type="submission" date="2014-11" db="EMBL/GenBank/DDBJ databases">
        <authorList>
            <person name="Amaro Gonzalez C."/>
        </authorList>
    </citation>
    <scope>NUCLEOTIDE SEQUENCE</scope>
</reference>
<name>A0A0E9R6E4_ANGAN</name>
<accession>A0A0E9R6E4</accession>